<reference evidence="2 3" key="1">
    <citation type="submission" date="2011-04" db="EMBL/GenBank/DDBJ databases">
        <authorList>
            <person name="Harkins D.M."/>
            <person name="Madupu R."/>
            <person name="Durkin A.S."/>
            <person name="Torralba M."/>
            <person name="Methe B."/>
            <person name="Sutton G.G."/>
            <person name="Nelson K.E."/>
        </authorList>
    </citation>
    <scope>NUCLEOTIDE SEQUENCE [LARGE SCALE GENOMIC DNA]</scope>
    <source>
        <strain evidence="2 3">UPII 199-6</strain>
    </source>
</reference>
<protein>
    <submittedName>
        <fullName evidence="2">Uncharacterized protein</fullName>
    </submittedName>
</protein>
<feature type="transmembrane region" description="Helical" evidence="1">
    <location>
        <begin position="59"/>
        <end position="81"/>
    </location>
</feature>
<feature type="transmembrane region" description="Helical" evidence="1">
    <location>
        <begin position="12"/>
        <end position="39"/>
    </location>
</feature>
<gene>
    <name evidence="2" type="ORF">HMPREF1039_1443</name>
</gene>
<keyword evidence="1" id="KW-0812">Transmembrane</keyword>
<name>A0ABN0D103_9FIRM</name>
<keyword evidence="3" id="KW-1185">Reference proteome</keyword>
<proteinExistence type="predicted"/>
<dbReference type="EMBL" id="AFIJ01000011">
    <property type="protein sequence ID" value="EGL41430.1"/>
    <property type="molecule type" value="Genomic_DNA"/>
</dbReference>
<evidence type="ECO:0000313" key="2">
    <source>
        <dbReference type="EMBL" id="EGL41430.1"/>
    </source>
</evidence>
<accession>A0ABN0D103</accession>
<dbReference type="RefSeq" id="WP_007390766.1">
    <property type="nucleotide sequence ID" value="NZ_AFIJ01000011.1"/>
</dbReference>
<organism evidence="2 3">
    <name type="scientific">Megasphaera lornae</name>
    <dbReference type="NCBI Taxonomy" id="1000568"/>
    <lineage>
        <taxon>Bacteria</taxon>
        <taxon>Bacillati</taxon>
        <taxon>Bacillota</taxon>
        <taxon>Negativicutes</taxon>
        <taxon>Veillonellales</taxon>
        <taxon>Veillonellaceae</taxon>
        <taxon>Megasphaera</taxon>
    </lineage>
</organism>
<keyword evidence="1" id="KW-1133">Transmembrane helix</keyword>
<comment type="caution">
    <text evidence="2">The sequence shown here is derived from an EMBL/GenBank/DDBJ whole genome shotgun (WGS) entry which is preliminary data.</text>
</comment>
<dbReference type="Proteomes" id="UP000004018">
    <property type="component" value="Unassembled WGS sequence"/>
</dbReference>
<evidence type="ECO:0000256" key="1">
    <source>
        <dbReference type="SAM" id="Phobius"/>
    </source>
</evidence>
<keyword evidence="1" id="KW-0472">Membrane</keyword>
<evidence type="ECO:0000313" key="3">
    <source>
        <dbReference type="Proteomes" id="UP000004018"/>
    </source>
</evidence>
<sequence>MPLRSLAHTWRYISYLCYFFGTLCTLLVIALLLRISFYIACKAPPLAALSFLPVRHTPLLFLCLLGIMAAAIAFWQTGAAYRQKYDALSQQRTYR</sequence>